<evidence type="ECO:0000256" key="5">
    <source>
        <dbReference type="ARBA" id="ARBA00023016"/>
    </source>
</evidence>
<dbReference type="GO" id="GO:0000978">
    <property type="term" value="F:RNA polymerase II cis-regulatory region sequence-specific DNA binding"/>
    <property type="evidence" value="ECO:0007669"/>
    <property type="project" value="TreeGrafter"/>
</dbReference>
<comment type="caution">
    <text evidence="12">The sequence shown here is derived from an EMBL/GenBank/DDBJ whole genome shotgun (WGS) entry which is preliminary data.</text>
</comment>
<dbReference type="GO" id="GO:0003700">
    <property type="term" value="F:DNA-binding transcription factor activity"/>
    <property type="evidence" value="ECO:0007669"/>
    <property type="project" value="InterPro"/>
</dbReference>
<dbReference type="PANTHER" id="PTHR10015">
    <property type="entry name" value="HEAT SHOCK TRANSCRIPTION FACTOR"/>
    <property type="match status" value="1"/>
</dbReference>
<evidence type="ECO:0000256" key="4">
    <source>
        <dbReference type="ARBA" id="ARBA00023015"/>
    </source>
</evidence>
<name>A0A5A7NVA3_STRAF</name>
<evidence type="ECO:0000256" key="2">
    <source>
        <dbReference type="ARBA" id="ARBA00011233"/>
    </source>
</evidence>
<dbReference type="PRINTS" id="PR00056">
    <property type="entry name" value="HSFDOMAIN"/>
</dbReference>
<comment type="similarity">
    <text evidence="9">Belongs to the HSF family.</text>
</comment>
<reference evidence="13" key="1">
    <citation type="journal article" date="2019" name="Curr. Biol.">
        <title>Genome Sequence of Striga asiatica Provides Insight into the Evolution of Plant Parasitism.</title>
        <authorList>
            <person name="Yoshida S."/>
            <person name="Kim S."/>
            <person name="Wafula E.K."/>
            <person name="Tanskanen J."/>
            <person name="Kim Y.M."/>
            <person name="Honaas L."/>
            <person name="Yang Z."/>
            <person name="Spallek T."/>
            <person name="Conn C.E."/>
            <person name="Ichihashi Y."/>
            <person name="Cheong K."/>
            <person name="Cui S."/>
            <person name="Der J.P."/>
            <person name="Gundlach H."/>
            <person name="Jiao Y."/>
            <person name="Hori C."/>
            <person name="Ishida J.K."/>
            <person name="Kasahara H."/>
            <person name="Kiba T."/>
            <person name="Kim M.S."/>
            <person name="Koo N."/>
            <person name="Laohavisit A."/>
            <person name="Lee Y.H."/>
            <person name="Lumba S."/>
            <person name="McCourt P."/>
            <person name="Mortimer J.C."/>
            <person name="Mutuku J.M."/>
            <person name="Nomura T."/>
            <person name="Sasaki-Sekimoto Y."/>
            <person name="Seto Y."/>
            <person name="Wang Y."/>
            <person name="Wakatake T."/>
            <person name="Sakakibara H."/>
            <person name="Demura T."/>
            <person name="Yamaguchi S."/>
            <person name="Yoneyama K."/>
            <person name="Manabe R.I."/>
            <person name="Nelson D.C."/>
            <person name="Schulman A.H."/>
            <person name="Timko M.P."/>
            <person name="dePamphilis C.W."/>
            <person name="Choi D."/>
            <person name="Shirasu K."/>
        </authorList>
    </citation>
    <scope>NUCLEOTIDE SEQUENCE [LARGE SCALE GENOMIC DNA]</scope>
    <source>
        <strain evidence="13">cv. UVA1</strain>
    </source>
</reference>
<evidence type="ECO:0000256" key="7">
    <source>
        <dbReference type="ARBA" id="ARBA00023163"/>
    </source>
</evidence>
<keyword evidence="13" id="KW-1185">Reference proteome</keyword>
<dbReference type="InterPro" id="IPR036390">
    <property type="entry name" value="WH_DNA-bd_sf"/>
</dbReference>
<evidence type="ECO:0000256" key="3">
    <source>
        <dbReference type="ARBA" id="ARBA00022553"/>
    </source>
</evidence>
<dbReference type="EMBL" id="BKCP01000001">
    <property type="protein sequence ID" value="GER24533.1"/>
    <property type="molecule type" value="Genomic_DNA"/>
</dbReference>
<evidence type="ECO:0000256" key="10">
    <source>
        <dbReference type="SAM" id="MobiDB-lite"/>
    </source>
</evidence>
<dbReference type="SUPFAM" id="SSF46785">
    <property type="entry name" value="Winged helix' DNA-binding domain"/>
    <property type="match status" value="1"/>
</dbReference>
<feature type="region of interest" description="Disordered" evidence="10">
    <location>
        <begin position="11"/>
        <end position="39"/>
    </location>
</feature>
<dbReference type="GO" id="GO:0006357">
    <property type="term" value="P:regulation of transcription by RNA polymerase II"/>
    <property type="evidence" value="ECO:0007669"/>
    <property type="project" value="TreeGrafter"/>
</dbReference>
<keyword evidence="6" id="KW-0238">DNA-binding</keyword>
<dbReference type="InterPro" id="IPR000232">
    <property type="entry name" value="HSF_DNA-bd"/>
</dbReference>
<dbReference type="InterPro" id="IPR036388">
    <property type="entry name" value="WH-like_DNA-bd_sf"/>
</dbReference>
<comment type="subcellular location">
    <subcellularLocation>
        <location evidence="1">Nucleus</location>
    </subcellularLocation>
</comment>
<evidence type="ECO:0000313" key="13">
    <source>
        <dbReference type="Proteomes" id="UP000325081"/>
    </source>
</evidence>
<evidence type="ECO:0000259" key="11">
    <source>
        <dbReference type="SMART" id="SM00415"/>
    </source>
</evidence>
<evidence type="ECO:0000313" key="12">
    <source>
        <dbReference type="EMBL" id="GER24533.1"/>
    </source>
</evidence>
<accession>A0A5A7NVA3</accession>
<gene>
    <name evidence="12" type="ORF">STAS_00064</name>
</gene>
<keyword evidence="8" id="KW-0539">Nucleus</keyword>
<dbReference type="AlphaFoldDB" id="A0A5A7NVA3"/>
<evidence type="ECO:0000256" key="1">
    <source>
        <dbReference type="ARBA" id="ARBA00004123"/>
    </source>
</evidence>
<keyword evidence="3" id="KW-0597">Phosphoprotein</keyword>
<dbReference type="SMART" id="SM00415">
    <property type="entry name" value="HSF"/>
    <property type="match status" value="1"/>
</dbReference>
<dbReference type="Gene3D" id="1.10.10.10">
    <property type="entry name" value="Winged helix-like DNA-binding domain superfamily/Winged helix DNA-binding domain"/>
    <property type="match status" value="1"/>
</dbReference>
<dbReference type="GO" id="GO:0034605">
    <property type="term" value="P:cellular response to heat"/>
    <property type="evidence" value="ECO:0007669"/>
    <property type="project" value="TreeGrafter"/>
</dbReference>
<evidence type="ECO:0000256" key="9">
    <source>
        <dbReference type="RuleBase" id="RU004020"/>
    </source>
</evidence>
<keyword evidence="7" id="KW-0804">Transcription</keyword>
<dbReference type="GO" id="GO:0005634">
    <property type="term" value="C:nucleus"/>
    <property type="evidence" value="ECO:0007669"/>
    <property type="project" value="UniProtKB-SubCell"/>
</dbReference>
<feature type="domain" description="HSF-type DNA-binding" evidence="11">
    <location>
        <begin position="39"/>
        <end position="132"/>
    </location>
</feature>
<dbReference type="OrthoDB" id="60033at2759"/>
<dbReference type="Pfam" id="PF00447">
    <property type="entry name" value="HSF_DNA-bind"/>
    <property type="match status" value="1"/>
</dbReference>
<dbReference type="PANTHER" id="PTHR10015:SF294">
    <property type="entry name" value="HEAT SHOCK FACTOR PROTEIN HSF30-LIKE"/>
    <property type="match status" value="1"/>
</dbReference>
<sequence length="339" mass="39003">MDFEMAIVPKNFEHGNPSTLDKEDDDGLTTNTSRKLHPRPPPFLTKTFEMVDNPETNSYITWNSTGSGFIIWDHNKFSAHVLPTVFKTSNFSSFVYQLNSYGFRKISWERYEYANQWFQAGKRHWLKNIKRRNQLSDWAHTGEGKKRRVHKSTSVTIEAKLDNLITEQNEMRRKIQKLGRTMIDMESQLAGLEIPSFQELENEKIDTELFLKRFMKYLGKNEKGTSSGGEGTAEQAEENKERSIIPVENSKKCIKDPKVGKDEENAENLQCWTKMMENDGGFESNEGNIGDLADIHSKVMMEFDEMMESSTAVGEEIMIGSSKQCDLDGEDEGHIDLWI</sequence>
<evidence type="ECO:0000256" key="6">
    <source>
        <dbReference type="ARBA" id="ARBA00023125"/>
    </source>
</evidence>
<keyword evidence="5" id="KW-0346">Stress response</keyword>
<dbReference type="FunFam" id="1.10.10.10:FF:000037">
    <property type="entry name" value="Heat stress transcription factor B-4"/>
    <property type="match status" value="1"/>
</dbReference>
<proteinExistence type="inferred from homology"/>
<organism evidence="12 13">
    <name type="scientific">Striga asiatica</name>
    <name type="common">Asiatic witchweed</name>
    <name type="synonym">Buchnera asiatica</name>
    <dbReference type="NCBI Taxonomy" id="4170"/>
    <lineage>
        <taxon>Eukaryota</taxon>
        <taxon>Viridiplantae</taxon>
        <taxon>Streptophyta</taxon>
        <taxon>Embryophyta</taxon>
        <taxon>Tracheophyta</taxon>
        <taxon>Spermatophyta</taxon>
        <taxon>Magnoliopsida</taxon>
        <taxon>eudicotyledons</taxon>
        <taxon>Gunneridae</taxon>
        <taxon>Pentapetalae</taxon>
        <taxon>asterids</taxon>
        <taxon>lamiids</taxon>
        <taxon>Lamiales</taxon>
        <taxon>Orobanchaceae</taxon>
        <taxon>Buchnereae</taxon>
        <taxon>Striga</taxon>
    </lineage>
</organism>
<comment type="subunit">
    <text evidence="2">Homotrimer.</text>
</comment>
<protein>
    <submittedName>
        <fullName evidence="12">Heat stress transcription factor HSFA9</fullName>
    </submittedName>
</protein>
<dbReference type="Proteomes" id="UP000325081">
    <property type="component" value="Unassembled WGS sequence"/>
</dbReference>
<keyword evidence="4" id="KW-0805">Transcription regulation</keyword>
<evidence type="ECO:0000256" key="8">
    <source>
        <dbReference type="ARBA" id="ARBA00023242"/>
    </source>
</evidence>
<feature type="region of interest" description="Disordered" evidence="10">
    <location>
        <begin position="221"/>
        <end position="241"/>
    </location>
</feature>